<organism evidence="2 3">
    <name type="scientific">Paenibacillus alvei</name>
    <name type="common">Bacillus alvei</name>
    <dbReference type="NCBI Taxonomy" id="44250"/>
    <lineage>
        <taxon>Bacteria</taxon>
        <taxon>Bacillati</taxon>
        <taxon>Bacillota</taxon>
        <taxon>Bacilli</taxon>
        <taxon>Bacillales</taxon>
        <taxon>Paenibacillaceae</taxon>
        <taxon>Paenibacillus</taxon>
    </lineage>
</organism>
<name>A0A383RGC9_PAEAL</name>
<evidence type="ECO:0000313" key="3">
    <source>
        <dbReference type="Proteomes" id="UP000304148"/>
    </source>
</evidence>
<evidence type="ECO:0000313" key="2">
    <source>
        <dbReference type="EMBL" id="SYX85721.1"/>
    </source>
</evidence>
<protein>
    <submittedName>
        <fullName evidence="2">Uncharacterized protein</fullName>
    </submittedName>
</protein>
<dbReference type="EMBL" id="LS992241">
    <property type="protein sequence ID" value="SYX85721.1"/>
    <property type="molecule type" value="Genomic_DNA"/>
</dbReference>
<feature type="chain" id="PRO_5016648726" evidence="1">
    <location>
        <begin position="26"/>
        <end position="154"/>
    </location>
</feature>
<proteinExistence type="predicted"/>
<evidence type="ECO:0000256" key="1">
    <source>
        <dbReference type="SAM" id="SignalP"/>
    </source>
</evidence>
<dbReference type="Proteomes" id="UP000304148">
    <property type="component" value="Chromosome"/>
</dbReference>
<keyword evidence="1" id="KW-0732">Signal</keyword>
<sequence>MQLKRAFALLLAISCVAMLSQTAFAQTSSDAIHGSAPSVSQEQTASDNVIYRFWHRYLNKEGTMRKVEGTFTLNTTYTITFRVFQSPSDSSNNGKPISSHFILHNNNNGSFVPVSVNGTFSTPSITLSPGTYSMYYENKSDFSIDFDAFVLSSS</sequence>
<accession>A0A383RGC9</accession>
<gene>
    <name evidence="2" type="ORF">PBLR_14143</name>
</gene>
<reference evidence="3" key="1">
    <citation type="submission" date="2018-08" db="EMBL/GenBank/DDBJ databases">
        <authorList>
            <person name="Chevrot R."/>
        </authorList>
    </citation>
    <scope>NUCLEOTIDE SEQUENCE [LARGE SCALE GENOMIC DNA]</scope>
</reference>
<feature type="signal peptide" evidence="1">
    <location>
        <begin position="1"/>
        <end position="25"/>
    </location>
</feature>
<dbReference type="AlphaFoldDB" id="A0A383RGC9"/>